<name>A0A2P6QST4_ROSCH</name>
<keyword evidence="4" id="KW-1185">Reference proteome</keyword>
<keyword evidence="2" id="KW-0472">Membrane</keyword>
<evidence type="ECO:0000256" key="1">
    <source>
        <dbReference type="SAM" id="MobiDB-lite"/>
    </source>
</evidence>
<dbReference type="Gramene" id="PRQ37242">
    <property type="protein sequence ID" value="PRQ37242"/>
    <property type="gene ID" value="RchiOBHm_Chr4g0400381"/>
</dbReference>
<evidence type="ECO:0000313" key="4">
    <source>
        <dbReference type="Proteomes" id="UP000238479"/>
    </source>
</evidence>
<dbReference type="AlphaFoldDB" id="A0A2P6QST4"/>
<evidence type="ECO:0000256" key="2">
    <source>
        <dbReference type="SAM" id="Phobius"/>
    </source>
</evidence>
<dbReference type="Proteomes" id="UP000238479">
    <property type="component" value="Chromosome 4"/>
</dbReference>
<feature type="transmembrane region" description="Helical" evidence="2">
    <location>
        <begin position="6"/>
        <end position="22"/>
    </location>
</feature>
<feature type="compositionally biased region" description="Polar residues" evidence="1">
    <location>
        <begin position="33"/>
        <end position="47"/>
    </location>
</feature>
<evidence type="ECO:0000313" key="3">
    <source>
        <dbReference type="EMBL" id="PRQ37242.1"/>
    </source>
</evidence>
<dbReference type="EC" id="2.7.11.1" evidence="3"/>
<keyword evidence="2" id="KW-0812">Transmembrane</keyword>
<keyword evidence="3" id="KW-0808">Transferase</keyword>
<keyword evidence="3" id="KW-0418">Kinase</keyword>
<dbReference type="GO" id="GO:0004674">
    <property type="term" value="F:protein serine/threonine kinase activity"/>
    <property type="evidence" value="ECO:0007669"/>
    <property type="project" value="UniProtKB-KW"/>
</dbReference>
<dbReference type="STRING" id="74649.A0A2P6QST4"/>
<protein>
    <submittedName>
        <fullName evidence="3">Putative non-specific serine/threonine protein kinase</fullName>
        <ecNumber evidence="3">2.7.11.1</ecNumber>
    </submittedName>
</protein>
<organism evidence="3 4">
    <name type="scientific">Rosa chinensis</name>
    <name type="common">China rose</name>
    <dbReference type="NCBI Taxonomy" id="74649"/>
    <lineage>
        <taxon>Eukaryota</taxon>
        <taxon>Viridiplantae</taxon>
        <taxon>Streptophyta</taxon>
        <taxon>Embryophyta</taxon>
        <taxon>Tracheophyta</taxon>
        <taxon>Spermatophyta</taxon>
        <taxon>Magnoliopsida</taxon>
        <taxon>eudicotyledons</taxon>
        <taxon>Gunneridae</taxon>
        <taxon>Pentapetalae</taxon>
        <taxon>rosids</taxon>
        <taxon>fabids</taxon>
        <taxon>Rosales</taxon>
        <taxon>Rosaceae</taxon>
        <taxon>Rosoideae</taxon>
        <taxon>Rosoideae incertae sedis</taxon>
        <taxon>Rosa</taxon>
    </lineage>
</organism>
<gene>
    <name evidence="3" type="ORF">RchiOBHm_Chr4g0400381</name>
</gene>
<dbReference type="EMBL" id="PDCK01000042">
    <property type="protein sequence ID" value="PRQ37242.1"/>
    <property type="molecule type" value="Genomic_DNA"/>
</dbReference>
<keyword evidence="3" id="KW-0723">Serine/threonine-protein kinase</keyword>
<comment type="caution">
    <text evidence="3">The sequence shown here is derived from an EMBL/GenBank/DDBJ whole genome shotgun (WGS) entry which is preliminary data.</text>
</comment>
<reference evidence="3 4" key="1">
    <citation type="journal article" date="2018" name="Nat. Genet.">
        <title>The Rosa genome provides new insights in the design of modern roses.</title>
        <authorList>
            <person name="Bendahmane M."/>
        </authorList>
    </citation>
    <scope>NUCLEOTIDE SEQUENCE [LARGE SCALE GENOMIC DNA]</scope>
    <source>
        <strain evidence="4">cv. Old Blush</strain>
    </source>
</reference>
<feature type="region of interest" description="Disordered" evidence="1">
    <location>
        <begin position="32"/>
        <end position="51"/>
    </location>
</feature>
<sequence>MVAIIAGVVAGFITLSVLKFLVSRQRWKLKDSGSGSRQTMTKPTMNPEQFMPTNLCRHFPLEEITTATKNINDTFIIGAGGFGNVSKDALMVEPPQLPSND</sequence>
<accession>A0A2P6QST4</accession>
<proteinExistence type="predicted"/>
<keyword evidence="2" id="KW-1133">Transmembrane helix</keyword>